<name>A0A9J7MN16_BRAFL</name>
<dbReference type="InterPro" id="IPR018297">
    <property type="entry name" value="A/G_cyclase_CS"/>
</dbReference>
<reference evidence="17" key="1">
    <citation type="journal article" date="2020" name="Nat. Ecol. Evol.">
        <title>Deeply conserved synteny resolves early events in vertebrate evolution.</title>
        <authorList>
            <person name="Simakov O."/>
            <person name="Marletaz F."/>
            <person name="Yue J.X."/>
            <person name="O'Connell B."/>
            <person name="Jenkins J."/>
            <person name="Brandt A."/>
            <person name="Calef R."/>
            <person name="Tung C.H."/>
            <person name="Huang T.K."/>
            <person name="Schmutz J."/>
            <person name="Satoh N."/>
            <person name="Yu J.K."/>
            <person name="Putnam N.H."/>
            <person name="Green R.E."/>
            <person name="Rokhsar D.S."/>
        </authorList>
    </citation>
    <scope>NUCLEOTIDE SEQUENCE [LARGE SCALE GENOMIC DNA]</scope>
    <source>
        <strain evidence="17">S238N-H82</strain>
    </source>
</reference>
<evidence type="ECO:0000313" key="18">
    <source>
        <dbReference type="RefSeq" id="XP_035673190.1"/>
    </source>
</evidence>
<dbReference type="EC" id="4.6.1.2" evidence="2 13"/>
<proteinExistence type="inferred from homology"/>
<evidence type="ECO:0000256" key="8">
    <source>
        <dbReference type="ARBA" id="ARBA00023170"/>
    </source>
</evidence>
<dbReference type="FunFam" id="3.30.70.1230:FF:000015">
    <property type="entry name" value="Guanylate cyclase"/>
    <property type="match status" value="1"/>
</dbReference>
<gene>
    <name evidence="18" type="primary">LOC118413765</name>
</gene>
<dbReference type="InterPro" id="IPR000719">
    <property type="entry name" value="Prot_kinase_dom"/>
</dbReference>
<dbReference type="PROSITE" id="PS50011">
    <property type="entry name" value="PROTEIN_KINASE_DOM"/>
    <property type="match status" value="1"/>
</dbReference>
<keyword evidence="11 13" id="KW-0141">cGMP biosynthesis</keyword>
<accession>A0A9J7MN16</accession>
<evidence type="ECO:0000259" key="16">
    <source>
        <dbReference type="PROSITE" id="PS50125"/>
    </source>
</evidence>
<dbReference type="GO" id="GO:0007168">
    <property type="term" value="P:receptor guanylyl cyclase signaling pathway"/>
    <property type="evidence" value="ECO:0000318"/>
    <property type="project" value="GO_Central"/>
</dbReference>
<keyword evidence="5" id="KW-0547">Nucleotide-binding</keyword>
<keyword evidence="4" id="KW-0732">Signal</keyword>
<evidence type="ECO:0000256" key="1">
    <source>
        <dbReference type="ARBA" id="ARBA00004479"/>
    </source>
</evidence>
<evidence type="ECO:0000256" key="5">
    <source>
        <dbReference type="ARBA" id="ARBA00022741"/>
    </source>
</evidence>
<dbReference type="GO" id="GO:0006182">
    <property type="term" value="P:cGMP biosynthetic process"/>
    <property type="evidence" value="ECO:0000318"/>
    <property type="project" value="GO_Central"/>
</dbReference>
<dbReference type="InterPro" id="IPR001054">
    <property type="entry name" value="A/G_cyclase"/>
</dbReference>
<dbReference type="OrthoDB" id="1890790at2759"/>
<evidence type="ECO:0000256" key="9">
    <source>
        <dbReference type="ARBA" id="ARBA00023180"/>
    </source>
</evidence>
<dbReference type="Gene3D" id="6.10.250.780">
    <property type="match status" value="1"/>
</dbReference>
<comment type="subcellular location">
    <subcellularLocation>
        <location evidence="1">Membrane</location>
        <topology evidence="1">Single-pass type I membrane protein</topology>
    </subcellularLocation>
</comment>
<feature type="domain" description="Protein kinase" evidence="15">
    <location>
        <begin position="746"/>
        <end position="1079"/>
    </location>
</feature>
<dbReference type="Pfam" id="PF00211">
    <property type="entry name" value="Guanylate_cyc"/>
    <property type="match status" value="1"/>
</dbReference>
<evidence type="ECO:0000256" key="11">
    <source>
        <dbReference type="ARBA" id="ARBA00023293"/>
    </source>
</evidence>
<dbReference type="GO" id="GO:0035556">
    <property type="term" value="P:intracellular signal transduction"/>
    <property type="evidence" value="ECO:0007669"/>
    <property type="project" value="InterPro"/>
</dbReference>
<dbReference type="Proteomes" id="UP000001554">
    <property type="component" value="Chromosome 4"/>
</dbReference>
<dbReference type="SMART" id="SM00044">
    <property type="entry name" value="CYCc"/>
    <property type="match status" value="1"/>
</dbReference>
<keyword evidence="8" id="KW-0675">Receptor</keyword>
<dbReference type="CDD" id="cd07302">
    <property type="entry name" value="CHD"/>
    <property type="match status" value="1"/>
</dbReference>
<dbReference type="GO" id="GO:0001653">
    <property type="term" value="F:peptide receptor activity"/>
    <property type="evidence" value="ECO:0000318"/>
    <property type="project" value="GO_Central"/>
</dbReference>
<evidence type="ECO:0000313" key="17">
    <source>
        <dbReference type="Proteomes" id="UP000001554"/>
    </source>
</evidence>
<dbReference type="GO" id="GO:0004383">
    <property type="term" value="F:guanylate cyclase activity"/>
    <property type="evidence" value="ECO:0000318"/>
    <property type="project" value="GO_Central"/>
</dbReference>
<dbReference type="KEGG" id="bfo:118413765"/>
<evidence type="ECO:0000256" key="12">
    <source>
        <dbReference type="RuleBase" id="RU000405"/>
    </source>
</evidence>
<dbReference type="Pfam" id="PF01094">
    <property type="entry name" value="ANF_receptor"/>
    <property type="match status" value="1"/>
</dbReference>
<dbReference type="InterPro" id="IPR029787">
    <property type="entry name" value="Nucleotide_cyclase"/>
</dbReference>
<feature type="region of interest" description="Disordered" evidence="14">
    <location>
        <begin position="751"/>
        <end position="779"/>
    </location>
</feature>
<dbReference type="GO" id="GO:0004672">
    <property type="term" value="F:protein kinase activity"/>
    <property type="evidence" value="ECO:0007669"/>
    <property type="project" value="InterPro"/>
</dbReference>
<evidence type="ECO:0000256" key="6">
    <source>
        <dbReference type="ARBA" id="ARBA00022989"/>
    </source>
</evidence>
<keyword evidence="7" id="KW-0472">Membrane</keyword>
<feature type="domain" description="Guanylate cyclase" evidence="16">
    <location>
        <begin position="1153"/>
        <end position="1284"/>
    </location>
</feature>
<dbReference type="CDD" id="cd06352">
    <property type="entry name" value="PBP1_NPR_GC-like"/>
    <property type="match status" value="1"/>
</dbReference>
<sequence>MEPSSNDTSLYNSAKTVQELAATTNIDLQLVSTWFLDWGLSLHPDKCKVVCIKSDRNNVQLPPIYLLGKIVEQVPFYSHLGVTIHQSLRWTEHVQVVTGKSRKLLGLLRKVSGKLGRQALETAYFALVRPKLEYASALLGDLASSASRLLEQVQYQAGLLVTGAMKGTPKSNLLQELEWDTLATRRQLNSLTIMYNMKNGRVPPHLQLLTPSTRGAQSTTRLQLRREFRLGLLLPQSDDLLGRMAWETTAGAATLAAETVMLDSSLLPGHTISLVWRDSGCNAVTAAGRTVELYTDENVDAILCPPCNDACVASALLAGYWNIPAITWAAMDPRMDDKVLFNTLTRLLLPFNSLGKVVSKMFTEWGWTRAVIFSSNMEWLCTQARTSLKAGLRKVNATVVADYRYDFVEDDAMREQLKDIKETGQIICMCHHDKETERRVMLHAHDLGMTNGEFVFINAVTWTLEGQLGEPWRAGDDRDEDAKQAYGSVLNVRMVFPDGPIVDDFRKKVVERMAAPPWNFTDGLQRGLKGSSYSPFLHDAVMLYALVMNRTLQSGEDPRDGEAFMRHARKKAFEGMSGTVILDNRADREPEFFIWDMDPSGTFHVVAEYDARPAGTEPITAAMVSDDLLQELVFVKHIVWGDGTTNAPTGVRQCGYMNEGCASEQDKREERNERKTTQLVYGLSALGVFLIVAAGVGVYVRKRLTDNKKKDGTWQIKYYDINFTAYDEKEHKKLEASLGKSDKKGFLSATSAGTGGVSGKSEATTKYSGSSRSSSDQDYGEQDFNAGLLDFNKRESSNLSLGRYEDNLAVVKKVFKQHVSMSRAQLVELKVMKGINNEHLNRFIGVCTERPNICYLFQYCTRGSVRDVLDNDNIEVDDMFQVSFIIDIAKGMEYIHQSIIKFHGKLKSTKCVLDQRWVVKITDYGLKEFKFGADVLEEPKEQEAKSMDPSTSKDPSKDVESRQLLIPRCKGTEMLWTAPEILRNPRALASYVTAPKSDVYSYGIIVHEILTRDMPYSSFGLNPSEVMEKIAGGMRPPFRPMLPTSDKIHPLVLRIMQECWTEDPLRRPDFATVRSQLFTELKAGKNTNLMDDIIHKMETYTGKLEKMVEERNEQLMGERMRAEAVLDALLPRPVAEKLKIGEQVPPEFFEQATIFFSDIVGFTKISAASTPFQTIDLLNDLYSLLDGILSQHDVYKVETIGDAYMVASGLPKRNGNRHSAEICNMALHIQLAMSQEFVIKHMPGTPLMLRVGVHTGPVAAGVVGTTMPRYCLFGDTVTMANMMESKGAAHRVHISGTTRAALMNMTGYHIEPRGKVELTKGRAEMTYWLTGKDGMDSLLSS</sequence>
<dbReference type="PANTHER" id="PTHR11920:SF335">
    <property type="entry name" value="GUANYLATE CYCLASE"/>
    <property type="match status" value="1"/>
</dbReference>
<evidence type="ECO:0000256" key="2">
    <source>
        <dbReference type="ARBA" id="ARBA00012202"/>
    </source>
</evidence>
<comment type="catalytic activity">
    <reaction evidence="13">
        <text>GTP = 3',5'-cyclic GMP + diphosphate</text>
        <dbReference type="Rhea" id="RHEA:13665"/>
        <dbReference type="ChEBI" id="CHEBI:33019"/>
        <dbReference type="ChEBI" id="CHEBI:37565"/>
        <dbReference type="ChEBI" id="CHEBI:57746"/>
        <dbReference type="EC" id="4.6.1.2"/>
    </reaction>
</comment>
<evidence type="ECO:0000256" key="13">
    <source>
        <dbReference type="RuleBase" id="RU003431"/>
    </source>
</evidence>
<dbReference type="Gene3D" id="3.30.70.1230">
    <property type="entry name" value="Nucleotide cyclase"/>
    <property type="match status" value="1"/>
</dbReference>
<dbReference type="SUPFAM" id="SSF55073">
    <property type="entry name" value="Nucleotide cyclase"/>
    <property type="match status" value="1"/>
</dbReference>
<dbReference type="InterPro" id="IPR028082">
    <property type="entry name" value="Peripla_BP_I"/>
</dbReference>
<dbReference type="GO" id="GO:0005886">
    <property type="term" value="C:plasma membrane"/>
    <property type="evidence" value="ECO:0000318"/>
    <property type="project" value="GO_Central"/>
</dbReference>
<dbReference type="InterPro" id="IPR050401">
    <property type="entry name" value="Cyclic_nucleotide_synthase"/>
</dbReference>
<evidence type="ECO:0000256" key="14">
    <source>
        <dbReference type="SAM" id="MobiDB-lite"/>
    </source>
</evidence>
<dbReference type="InterPro" id="IPR001828">
    <property type="entry name" value="ANF_lig-bd_rcpt"/>
</dbReference>
<dbReference type="RefSeq" id="XP_035673190.1">
    <property type="nucleotide sequence ID" value="XM_035817297.1"/>
</dbReference>
<evidence type="ECO:0000256" key="4">
    <source>
        <dbReference type="ARBA" id="ARBA00022729"/>
    </source>
</evidence>
<reference evidence="18" key="2">
    <citation type="submission" date="2025-08" db="UniProtKB">
        <authorList>
            <consortium name="RefSeq"/>
        </authorList>
    </citation>
    <scope>IDENTIFICATION</scope>
    <source>
        <strain evidence="18">S238N-H82</strain>
        <tissue evidence="18">Testes</tissue>
    </source>
</reference>
<keyword evidence="10 12" id="KW-0456">Lyase</keyword>
<dbReference type="GeneID" id="118413765"/>
<evidence type="ECO:0000256" key="10">
    <source>
        <dbReference type="ARBA" id="ARBA00023239"/>
    </source>
</evidence>
<dbReference type="Gene3D" id="1.10.510.10">
    <property type="entry name" value="Transferase(Phosphotransferase) domain 1"/>
    <property type="match status" value="1"/>
</dbReference>
<organism evidence="17 18">
    <name type="scientific">Branchiostoma floridae</name>
    <name type="common">Florida lancelet</name>
    <name type="synonym">Amphioxus</name>
    <dbReference type="NCBI Taxonomy" id="7739"/>
    <lineage>
        <taxon>Eukaryota</taxon>
        <taxon>Metazoa</taxon>
        <taxon>Chordata</taxon>
        <taxon>Cephalochordata</taxon>
        <taxon>Leptocardii</taxon>
        <taxon>Amphioxiformes</taxon>
        <taxon>Branchiostomatidae</taxon>
        <taxon>Branchiostoma</taxon>
    </lineage>
</organism>
<keyword evidence="9" id="KW-0325">Glycoprotein</keyword>
<dbReference type="SUPFAM" id="SSF53822">
    <property type="entry name" value="Periplasmic binding protein-like I"/>
    <property type="match status" value="1"/>
</dbReference>
<dbReference type="InterPro" id="IPR011009">
    <property type="entry name" value="Kinase-like_dom_sf"/>
</dbReference>
<evidence type="ECO:0000256" key="3">
    <source>
        <dbReference type="ARBA" id="ARBA00022692"/>
    </source>
</evidence>
<dbReference type="PANTHER" id="PTHR11920">
    <property type="entry name" value="GUANYLYL CYCLASE"/>
    <property type="match status" value="1"/>
</dbReference>
<evidence type="ECO:0000259" key="15">
    <source>
        <dbReference type="PROSITE" id="PS50011"/>
    </source>
</evidence>
<dbReference type="SUPFAM" id="SSF56112">
    <property type="entry name" value="Protein kinase-like (PK-like)"/>
    <property type="match status" value="1"/>
</dbReference>
<dbReference type="PROSITE" id="PS50125">
    <property type="entry name" value="GUANYLATE_CYCLASE_2"/>
    <property type="match status" value="1"/>
</dbReference>
<comment type="similarity">
    <text evidence="12">Belongs to the adenylyl cyclase class-4/guanylyl cyclase family.</text>
</comment>
<feature type="region of interest" description="Disordered" evidence="14">
    <location>
        <begin position="940"/>
        <end position="960"/>
    </location>
</feature>
<dbReference type="PROSITE" id="PS00452">
    <property type="entry name" value="GUANYLATE_CYCLASE_1"/>
    <property type="match status" value="1"/>
</dbReference>
<evidence type="ECO:0000256" key="7">
    <source>
        <dbReference type="ARBA" id="ARBA00023136"/>
    </source>
</evidence>
<keyword evidence="6" id="KW-1133">Transmembrane helix</keyword>
<keyword evidence="3" id="KW-0812">Transmembrane</keyword>
<protein>
    <recommendedName>
        <fullName evidence="2 13">Guanylate cyclase</fullName>
        <ecNumber evidence="2 13">4.6.1.2</ecNumber>
    </recommendedName>
</protein>
<dbReference type="Gene3D" id="3.40.50.2300">
    <property type="match status" value="2"/>
</dbReference>
<dbReference type="PRINTS" id="PR00255">
    <property type="entry name" value="NATPEPTIDER"/>
</dbReference>
<dbReference type="GO" id="GO:0005524">
    <property type="term" value="F:ATP binding"/>
    <property type="evidence" value="ECO:0007669"/>
    <property type="project" value="InterPro"/>
</dbReference>
<keyword evidence="17" id="KW-1185">Reference proteome</keyword>
<dbReference type="Pfam" id="PF00069">
    <property type="entry name" value="Pkinase"/>
    <property type="match status" value="1"/>
</dbReference>
<dbReference type="InterPro" id="IPR001170">
    <property type="entry name" value="ANPR/GUC"/>
</dbReference>